<dbReference type="PANTHER" id="PTHR20903:SF0">
    <property type="entry name" value="PREFOLDIN SUBUNIT 1"/>
    <property type="match status" value="1"/>
</dbReference>
<evidence type="ECO:0000256" key="3">
    <source>
        <dbReference type="SAM" id="MobiDB-lite"/>
    </source>
</evidence>
<dbReference type="Proteomes" id="UP000823749">
    <property type="component" value="Chromosome 1"/>
</dbReference>
<dbReference type="AlphaFoldDB" id="A0AAV6LIP0"/>
<dbReference type="SUPFAM" id="SSF46579">
    <property type="entry name" value="Prefoldin"/>
    <property type="match status" value="1"/>
</dbReference>
<feature type="region of interest" description="Disordered" evidence="3">
    <location>
        <begin position="1"/>
        <end position="27"/>
    </location>
</feature>
<protein>
    <recommendedName>
        <fullName evidence="6">Prefoldin subunit 1</fullName>
    </recommendedName>
</protein>
<dbReference type="GO" id="GO:0044183">
    <property type="term" value="F:protein folding chaperone"/>
    <property type="evidence" value="ECO:0007669"/>
    <property type="project" value="TreeGrafter"/>
</dbReference>
<dbReference type="InterPro" id="IPR009053">
    <property type="entry name" value="Prefoldin"/>
</dbReference>
<dbReference type="GO" id="GO:0051082">
    <property type="term" value="F:unfolded protein binding"/>
    <property type="evidence" value="ECO:0007669"/>
    <property type="project" value="InterPro"/>
</dbReference>
<dbReference type="GO" id="GO:0009409">
    <property type="term" value="P:response to cold"/>
    <property type="evidence" value="ECO:0007669"/>
    <property type="project" value="UniProtKB-ARBA"/>
</dbReference>
<accession>A0AAV6LIP0</accession>
<evidence type="ECO:0000313" key="4">
    <source>
        <dbReference type="EMBL" id="KAG5564862.1"/>
    </source>
</evidence>
<gene>
    <name evidence="4" type="ORF">RHGRI_000904</name>
</gene>
<dbReference type="Gene3D" id="1.10.287.370">
    <property type="match status" value="1"/>
</dbReference>
<dbReference type="EMBL" id="JACTNZ010000001">
    <property type="protein sequence ID" value="KAG5564862.1"/>
    <property type="molecule type" value="Genomic_DNA"/>
</dbReference>
<dbReference type="Pfam" id="PF01920">
    <property type="entry name" value="Prefoldin_2"/>
    <property type="match status" value="1"/>
</dbReference>
<evidence type="ECO:0000256" key="2">
    <source>
        <dbReference type="ARBA" id="ARBA00023186"/>
    </source>
</evidence>
<keyword evidence="2" id="KW-0143">Chaperone</keyword>
<comment type="similarity">
    <text evidence="1">Belongs to the prefoldin subunit beta family.</text>
</comment>
<sequence length="144" mass="16126">MEVAGGRKGAEEGQMTAVGVQNQVRNKEGDRKRAYLTLEELQQLSDDTNTYKSIGRTFVLEPKSVLMEEQEQKLKDSETAIASLQVSSFVPLVNLLTHVFTILSSKIEVMNAGSAHMYFVEVFICNSSAFHNLNYTKVYYVVPV</sequence>
<dbReference type="PANTHER" id="PTHR20903">
    <property type="entry name" value="PREFOLDIN SUBUNIT 1-RELATED"/>
    <property type="match status" value="1"/>
</dbReference>
<proteinExistence type="inferred from homology"/>
<evidence type="ECO:0000256" key="1">
    <source>
        <dbReference type="ARBA" id="ARBA00008045"/>
    </source>
</evidence>
<dbReference type="GO" id="GO:0016272">
    <property type="term" value="C:prefoldin complex"/>
    <property type="evidence" value="ECO:0007669"/>
    <property type="project" value="InterPro"/>
</dbReference>
<name>A0AAV6LIP0_9ERIC</name>
<evidence type="ECO:0000313" key="5">
    <source>
        <dbReference type="Proteomes" id="UP000823749"/>
    </source>
</evidence>
<dbReference type="GO" id="GO:0005737">
    <property type="term" value="C:cytoplasm"/>
    <property type="evidence" value="ECO:0007669"/>
    <property type="project" value="TreeGrafter"/>
</dbReference>
<evidence type="ECO:0008006" key="6">
    <source>
        <dbReference type="Google" id="ProtNLM"/>
    </source>
</evidence>
<organism evidence="4 5">
    <name type="scientific">Rhododendron griersonianum</name>
    <dbReference type="NCBI Taxonomy" id="479676"/>
    <lineage>
        <taxon>Eukaryota</taxon>
        <taxon>Viridiplantae</taxon>
        <taxon>Streptophyta</taxon>
        <taxon>Embryophyta</taxon>
        <taxon>Tracheophyta</taxon>
        <taxon>Spermatophyta</taxon>
        <taxon>Magnoliopsida</taxon>
        <taxon>eudicotyledons</taxon>
        <taxon>Gunneridae</taxon>
        <taxon>Pentapetalae</taxon>
        <taxon>asterids</taxon>
        <taxon>Ericales</taxon>
        <taxon>Ericaceae</taxon>
        <taxon>Ericoideae</taxon>
        <taxon>Rhodoreae</taxon>
        <taxon>Rhododendron</taxon>
    </lineage>
</organism>
<keyword evidence="5" id="KW-1185">Reference proteome</keyword>
<comment type="caution">
    <text evidence="4">The sequence shown here is derived from an EMBL/GenBank/DDBJ whole genome shotgun (WGS) entry which is preliminary data.</text>
</comment>
<reference evidence="4" key="1">
    <citation type="submission" date="2020-08" db="EMBL/GenBank/DDBJ databases">
        <title>Plant Genome Project.</title>
        <authorList>
            <person name="Zhang R.-G."/>
        </authorList>
    </citation>
    <scope>NUCLEOTIDE SEQUENCE</scope>
    <source>
        <strain evidence="4">WSP0</strain>
        <tissue evidence="4">Leaf</tissue>
    </source>
</reference>
<dbReference type="InterPro" id="IPR002777">
    <property type="entry name" value="PFD_beta-like"/>
</dbReference>